<feature type="compositionally biased region" description="Basic and acidic residues" evidence="1">
    <location>
        <begin position="204"/>
        <end position="219"/>
    </location>
</feature>
<dbReference type="EMBL" id="LJCR01000708">
    <property type="protein sequence ID" value="KPV51973.1"/>
    <property type="molecule type" value="Genomic_DNA"/>
</dbReference>
<organism evidence="2 3">
    <name type="scientific">Kouleothrix aurantiaca</name>
    <dbReference type="NCBI Taxonomy" id="186479"/>
    <lineage>
        <taxon>Bacteria</taxon>
        <taxon>Bacillati</taxon>
        <taxon>Chloroflexota</taxon>
        <taxon>Chloroflexia</taxon>
        <taxon>Chloroflexales</taxon>
        <taxon>Roseiflexineae</taxon>
        <taxon>Roseiflexaceae</taxon>
        <taxon>Kouleothrix</taxon>
    </lineage>
</organism>
<dbReference type="Pfam" id="PF03237">
    <property type="entry name" value="Terminase_6N"/>
    <property type="match status" value="1"/>
</dbReference>
<keyword evidence="3" id="KW-1185">Reference proteome</keyword>
<feature type="region of interest" description="Disordered" evidence="1">
    <location>
        <begin position="199"/>
        <end position="219"/>
    </location>
</feature>
<accession>A0A0N8PS79</accession>
<protein>
    <submittedName>
        <fullName evidence="2">Uncharacterized protein</fullName>
    </submittedName>
</protein>
<dbReference type="Proteomes" id="UP000050509">
    <property type="component" value="Unassembled WGS sequence"/>
</dbReference>
<evidence type="ECO:0000256" key="1">
    <source>
        <dbReference type="SAM" id="MobiDB-lite"/>
    </source>
</evidence>
<sequence>MAEVSPDFHWDWAYLQYIQAQLQRVTDGDIRKLMIFCPPRHGKSAMSTVRYPAYRMEQNLNMRVMLGCYDQSLANLFSRQTRRIAQDRGLRGGEIRAQDEWETIGGGSFRAVGVGGGITGRGADLIVIDDPIRSREEANSERWRDKIWDWYTNDIYTRLEPGGAIILIQTRWHEDDLAGRILASPDGPNWTVIQLPAEAEQDDPLGREEGAALCPERFD</sequence>
<dbReference type="PATRIC" id="fig|186479.3.peg.9830"/>
<reference evidence="2 3" key="1">
    <citation type="submission" date="2015-09" db="EMBL/GenBank/DDBJ databases">
        <title>Draft genome sequence of Kouleothrix aurantiaca JCM 19913.</title>
        <authorList>
            <person name="Hemp J."/>
        </authorList>
    </citation>
    <scope>NUCLEOTIDE SEQUENCE [LARGE SCALE GENOMIC DNA]</scope>
    <source>
        <strain evidence="2 3">COM-B</strain>
    </source>
</reference>
<feature type="non-terminal residue" evidence="2">
    <location>
        <position position="219"/>
    </location>
</feature>
<gene>
    <name evidence="2" type="ORF">SE17_18200</name>
</gene>
<comment type="caution">
    <text evidence="2">The sequence shown here is derived from an EMBL/GenBank/DDBJ whole genome shotgun (WGS) entry which is preliminary data.</text>
</comment>
<evidence type="ECO:0000313" key="3">
    <source>
        <dbReference type="Proteomes" id="UP000050509"/>
    </source>
</evidence>
<dbReference type="AlphaFoldDB" id="A0A0N8PS79"/>
<proteinExistence type="predicted"/>
<name>A0A0N8PS79_9CHLR</name>
<evidence type="ECO:0000313" key="2">
    <source>
        <dbReference type="EMBL" id="KPV51973.1"/>
    </source>
</evidence>